<dbReference type="OrthoDB" id="410104at2759"/>
<protein>
    <submittedName>
        <fullName evidence="1">Uncharacterized transposon-derived protein F52C9.6</fullName>
    </submittedName>
</protein>
<comment type="caution">
    <text evidence="1">The sequence shown here is derived from an EMBL/GenBank/DDBJ whole genome shotgun (WGS) entry which is preliminary data.</text>
</comment>
<accession>A0A4C1ZZS4</accession>
<sequence length="135" mass="15854">MMQSLAYESKKCGLQMNANKTKVMTNSIQRPVKVFGQQIDYIQEYVYLGKQVSFNKNSNKEEVNRRINSTWKKRSSSGKEKHLNTLLLTLSISRAFLTFKDFIVYEPRFELWEPAVFERKEDSVMNVIFDPCVQV</sequence>
<organism evidence="1 2">
    <name type="scientific">Eumeta variegata</name>
    <name type="common">Bagworm moth</name>
    <name type="synonym">Eumeta japonica</name>
    <dbReference type="NCBI Taxonomy" id="151549"/>
    <lineage>
        <taxon>Eukaryota</taxon>
        <taxon>Metazoa</taxon>
        <taxon>Ecdysozoa</taxon>
        <taxon>Arthropoda</taxon>
        <taxon>Hexapoda</taxon>
        <taxon>Insecta</taxon>
        <taxon>Pterygota</taxon>
        <taxon>Neoptera</taxon>
        <taxon>Endopterygota</taxon>
        <taxon>Lepidoptera</taxon>
        <taxon>Glossata</taxon>
        <taxon>Ditrysia</taxon>
        <taxon>Tineoidea</taxon>
        <taxon>Psychidae</taxon>
        <taxon>Oiketicinae</taxon>
        <taxon>Eumeta</taxon>
    </lineage>
</organism>
<evidence type="ECO:0000313" key="2">
    <source>
        <dbReference type="Proteomes" id="UP000299102"/>
    </source>
</evidence>
<gene>
    <name evidence="1" type="ORF">EVAR_100302_1</name>
</gene>
<dbReference type="EMBL" id="BGZK01002241">
    <property type="protein sequence ID" value="GBP92127.1"/>
    <property type="molecule type" value="Genomic_DNA"/>
</dbReference>
<keyword evidence="2" id="KW-1185">Reference proteome</keyword>
<dbReference type="Proteomes" id="UP000299102">
    <property type="component" value="Unassembled WGS sequence"/>
</dbReference>
<reference evidence="1 2" key="1">
    <citation type="journal article" date="2019" name="Commun. Biol.">
        <title>The bagworm genome reveals a unique fibroin gene that provides high tensile strength.</title>
        <authorList>
            <person name="Kono N."/>
            <person name="Nakamura H."/>
            <person name="Ohtoshi R."/>
            <person name="Tomita M."/>
            <person name="Numata K."/>
            <person name="Arakawa K."/>
        </authorList>
    </citation>
    <scope>NUCLEOTIDE SEQUENCE [LARGE SCALE GENOMIC DNA]</scope>
</reference>
<name>A0A4C1ZZS4_EUMVA</name>
<evidence type="ECO:0000313" key="1">
    <source>
        <dbReference type="EMBL" id="GBP92127.1"/>
    </source>
</evidence>
<dbReference type="AlphaFoldDB" id="A0A4C1ZZS4"/>
<proteinExistence type="predicted"/>